<accession>A0A9Q0W5Z9</accession>
<dbReference type="Proteomes" id="UP001151532">
    <property type="component" value="Chromosome 15Z"/>
</dbReference>
<reference evidence="4" key="2">
    <citation type="journal article" date="2023" name="Int. J. Mol. Sci.">
        <title>De Novo Assembly and Annotation of 11 Diverse Shrub Willow (Salix) Genomes Reveals Novel Gene Organization in Sex-Linked Regions.</title>
        <authorList>
            <person name="Hyden B."/>
            <person name="Feng K."/>
            <person name="Yates T.B."/>
            <person name="Jawdy S."/>
            <person name="Cereghino C."/>
            <person name="Smart L.B."/>
            <person name="Muchero W."/>
        </authorList>
    </citation>
    <scope>NUCLEOTIDE SEQUENCE</scope>
    <source>
        <tissue evidence="4">Shoot tip</tissue>
    </source>
</reference>
<evidence type="ECO:0000313" key="4">
    <source>
        <dbReference type="EMBL" id="KAJ6761177.1"/>
    </source>
</evidence>
<keyword evidence="2" id="KW-0808">Transferase</keyword>
<sequence length="128" mass="15129">MIEEFHRSDADFYMFNSWCRMPVYEVEYSGWGKPGWFSAVVVPGHNMFHFMDTKDGDGIEAWVSLEEDDMLLFQENPDIKAWVSLEEDDMLLFQENPDIKAFTGQEFIILNKFFEKYSNNNKAKFIIS</sequence>
<evidence type="ECO:0000256" key="2">
    <source>
        <dbReference type="ARBA" id="ARBA00022679"/>
    </source>
</evidence>
<dbReference type="OrthoDB" id="1932220at2759"/>
<evidence type="ECO:0000256" key="1">
    <source>
        <dbReference type="ARBA" id="ARBA00009861"/>
    </source>
</evidence>
<keyword evidence="3" id="KW-0012">Acyltransferase</keyword>
<dbReference type="Pfam" id="PF02458">
    <property type="entry name" value="Transferase"/>
    <property type="match status" value="1"/>
</dbReference>
<evidence type="ECO:0000256" key="3">
    <source>
        <dbReference type="ARBA" id="ARBA00023315"/>
    </source>
</evidence>
<name>A0A9Q0W5Z9_SALPP</name>
<dbReference type="InterPro" id="IPR023213">
    <property type="entry name" value="CAT-like_dom_sf"/>
</dbReference>
<keyword evidence="5" id="KW-1185">Reference proteome</keyword>
<dbReference type="EMBL" id="JAPFFK010000006">
    <property type="protein sequence ID" value="KAJ6761177.1"/>
    <property type="molecule type" value="Genomic_DNA"/>
</dbReference>
<organism evidence="4 5">
    <name type="scientific">Salix purpurea</name>
    <name type="common">Purple osier willow</name>
    <dbReference type="NCBI Taxonomy" id="77065"/>
    <lineage>
        <taxon>Eukaryota</taxon>
        <taxon>Viridiplantae</taxon>
        <taxon>Streptophyta</taxon>
        <taxon>Embryophyta</taxon>
        <taxon>Tracheophyta</taxon>
        <taxon>Spermatophyta</taxon>
        <taxon>Magnoliopsida</taxon>
        <taxon>eudicotyledons</taxon>
        <taxon>Gunneridae</taxon>
        <taxon>Pentapetalae</taxon>
        <taxon>rosids</taxon>
        <taxon>fabids</taxon>
        <taxon>Malpighiales</taxon>
        <taxon>Salicaceae</taxon>
        <taxon>Saliceae</taxon>
        <taxon>Salix</taxon>
    </lineage>
</organism>
<protein>
    <submittedName>
        <fullName evidence="4">ACETYL-COA-BENZYLALCOHOL ACETYLTRANSFERASE-LIKE</fullName>
    </submittedName>
</protein>
<proteinExistence type="inferred from homology"/>
<dbReference type="AlphaFoldDB" id="A0A9Q0W5Z9"/>
<dbReference type="PANTHER" id="PTHR31623:SF124">
    <property type="entry name" value="VINORINE SYNTHASE-RELATED"/>
    <property type="match status" value="1"/>
</dbReference>
<evidence type="ECO:0000313" key="5">
    <source>
        <dbReference type="Proteomes" id="UP001151532"/>
    </source>
</evidence>
<dbReference type="GO" id="GO:0016746">
    <property type="term" value="F:acyltransferase activity"/>
    <property type="evidence" value="ECO:0007669"/>
    <property type="project" value="UniProtKB-KW"/>
</dbReference>
<reference evidence="4" key="1">
    <citation type="submission" date="2022-11" db="EMBL/GenBank/DDBJ databases">
        <authorList>
            <person name="Hyden B.L."/>
            <person name="Feng K."/>
            <person name="Yates T."/>
            <person name="Jawdy S."/>
            <person name="Smart L.B."/>
            <person name="Muchero W."/>
        </authorList>
    </citation>
    <scope>NUCLEOTIDE SEQUENCE</scope>
    <source>
        <tissue evidence="4">Shoot tip</tissue>
    </source>
</reference>
<dbReference type="Gene3D" id="3.30.559.10">
    <property type="entry name" value="Chloramphenicol acetyltransferase-like domain"/>
    <property type="match status" value="1"/>
</dbReference>
<dbReference type="PANTHER" id="PTHR31623">
    <property type="entry name" value="F21J9.9"/>
    <property type="match status" value="1"/>
</dbReference>
<gene>
    <name evidence="4" type="ORF">OIU79_025915</name>
</gene>
<comment type="caution">
    <text evidence="4">The sequence shown here is derived from an EMBL/GenBank/DDBJ whole genome shotgun (WGS) entry which is preliminary data.</text>
</comment>
<comment type="similarity">
    <text evidence="1">Belongs to the plant acyltransferase family.</text>
</comment>